<protein>
    <submittedName>
        <fullName evidence="1">Uncharacterized protein</fullName>
    </submittedName>
</protein>
<keyword evidence="2" id="KW-1185">Reference proteome</keyword>
<dbReference type="PANTHER" id="PTHR38115:SF1">
    <property type="entry name" value="LIPOCALIN-LIKE DOMAIN-CONTAINING PROTEIN"/>
    <property type="match status" value="1"/>
</dbReference>
<dbReference type="OMA" id="WSTLTTW"/>
<evidence type="ECO:0000313" key="1">
    <source>
        <dbReference type="EMBL" id="CEL05028.1"/>
    </source>
</evidence>
<name>A0A0U5GVN9_ASPCI</name>
<dbReference type="EMBL" id="CDMC01000004">
    <property type="protein sequence ID" value="CEL05028.1"/>
    <property type="molecule type" value="Genomic_DNA"/>
</dbReference>
<dbReference type="OrthoDB" id="425354at2759"/>
<proteinExistence type="predicted"/>
<dbReference type="AlphaFoldDB" id="A0A0U5GVN9"/>
<evidence type="ECO:0000313" key="2">
    <source>
        <dbReference type="Proteomes" id="UP000054771"/>
    </source>
</evidence>
<dbReference type="InterPro" id="IPR053037">
    <property type="entry name" value="Pericyclase_pydY-like"/>
</dbReference>
<gene>
    <name evidence="1" type="ORF">ASPCAL06150</name>
</gene>
<dbReference type="Proteomes" id="UP000054771">
    <property type="component" value="Unassembled WGS sequence"/>
</dbReference>
<accession>A0A0U5GVN9</accession>
<sequence length="215" mass="23917">MAIPTDITLKTLKGSWGLDKTLSENMDGILRLQGVGWLTRKGIGAASQTLHFTSAVETPPSSSEITVHITMRQTLTGGIPGSTEERYMDWVERERSNHIYGDTQSRSRLIKGVRDAGGAVRPDVEIQSKPGNDAIEEEVKKFLSAGVPHLGSQENDDLSDLYIHDFGRNEKAGWTAEQIWGLEVIDSQQYLTRRVAVVREDGYELARLVYKFNGL</sequence>
<dbReference type="PANTHER" id="PTHR38115">
    <property type="entry name" value="LIPOCALIN-LIKE DOMAIN-CONTAINING PROTEIN"/>
    <property type="match status" value="1"/>
</dbReference>
<dbReference type="InterPro" id="IPR012674">
    <property type="entry name" value="Calycin"/>
</dbReference>
<reference evidence="2" key="1">
    <citation type="journal article" date="2016" name="Genome Announc.">
        <title>Draft genome sequences of fungus Aspergillus calidoustus.</title>
        <authorList>
            <person name="Horn F."/>
            <person name="Linde J."/>
            <person name="Mattern D.J."/>
            <person name="Walther G."/>
            <person name="Guthke R."/>
            <person name="Scherlach K."/>
            <person name="Martin K."/>
            <person name="Brakhage A.A."/>
            <person name="Petzke L."/>
            <person name="Valiante V."/>
        </authorList>
    </citation>
    <scope>NUCLEOTIDE SEQUENCE [LARGE SCALE GENOMIC DNA]</scope>
    <source>
        <strain evidence="2">SF006504</strain>
    </source>
</reference>
<dbReference type="Gene3D" id="2.40.128.20">
    <property type="match status" value="1"/>
</dbReference>
<organism evidence="1 2">
    <name type="scientific">Aspergillus calidoustus</name>
    <dbReference type="NCBI Taxonomy" id="454130"/>
    <lineage>
        <taxon>Eukaryota</taxon>
        <taxon>Fungi</taxon>
        <taxon>Dikarya</taxon>
        <taxon>Ascomycota</taxon>
        <taxon>Pezizomycotina</taxon>
        <taxon>Eurotiomycetes</taxon>
        <taxon>Eurotiomycetidae</taxon>
        <taxon>Eurotiales</taxon>
        <taxon>Aspergillaceae</taxon>
        <taxon>Aspergillus</taxon>
        <taxon>Aspergillus subgen. Nidulantes</taxon>
    </lineage>
</organism>